<sequence length="63" mass="7047">MDKILILILFRLLLCATNQMEKMRRPDVHTMACAVATTATTTTICKLSTCLIPKSLRVLAPDR</sequence>
<evidence type="ECO:0000313" key="3">
    <source>
        <dbReference type="WBParaSite" id="nRc.2.0.1.t18407-RA"/>
    </source>
</evidence>
<name>A0A915IXB3_ROMCU</name>
<dbReference type="AlphaFoldDB" id="A0A915IXB3"/>
<reference evidence="3" key="1">
    <citation type="submission" date="2022-11" db="UniProtKB">
        <authorList>
            <consortium name="WormBaseParasite"/>
        </authorList>
    </citation>
    <scope>IDENTIFICATION</scope>
</reference>
<keyword evidence="2" id="KW-1185">Reference proteome</keyword>
<dbReference type="Proteomes" id="UP000887565">
    <property type="component" value="Unplaced"/>
</dbReference>
<organism evidence="2 3">
    <name type="scientific">Romanomermis culicivorax</name>
    <name type="common">Nematode worm</name>
    <dbReference type="NCBI Taxonomy" id="13658"/>
    <lineage>
        <taxon>Eukaryota</taxon>
        <taxon>Metazoa</taxon>
        <taxon>Ecdysozoa</taxon>
        <taxon>Nematoda</taxon>
        <taxon>Enoplea</taxon>
        <taxon>Dorylaimia</taxon>
        <taxon>Mermithida</taxon>
        <taxon>Mermithoidea</taxon>
        <taxon>Mermithidae</taxon>
        <taxon>Romanomermis</taxon>
    </lineage>
</organism>
<keyword evidence="1" id="KW-0732">Signal</keyword>
<feature type="signal peptide" evidence="1">
    <location>
        <begin position="1"/>
        <end position="17"/>
    </location>
</feature>
<evidence type="ECO:0000256" key="1">
    <source>
        <dbReference type="SAM" id="SignalP"/>
    </source>
</evidence>
<proteinExistence type="predicted"/>
<evidence type="ECO:0000313" key="2">
    <source>
        <dbReference type="Proteomes" id="UP000887565"/>
    </source>
</evidence>
<protein>
    <submittedName>
        <fullName evidence="3">Secreted protein</fullName>
    </submittedName>
</protein>
<accession>A0A915IXB3</accession>
<feature type="chain" id="PRO_5037517290" evidence="1">
    <location>
        <begin position="18"/>
        <end position="63"/>
    </location>
</feature>
<dbReference type="WBParaSite" id="nRc.2.0.1.t18407-RA">
    <property type="protein sequence ID" value="nRc.2.0.1.t18407-RA"/>
    <property type="gene ID" value="nRc.2.0.1.g18407"/>
</dbReference>